<feature type="active site" description="Phosphocysteine intermediate" evidence="13">
    <location>
        <position position="132"/>
    </location>
</feature>
<evidence type="ECO:0000256" key="8">
    <source>
        <dbReference type="ARBA" id="ARBA00023042"/>
    </source>
</evidence>
<keyword evidence="2 12" id="KW-0507">mRNA processing</keyword>
<evidence type="ECO:0000256" key="5">
    <source>
        <dbReference type="ARBA" id="ARBA00022741"/>
    </source>
</evidence>
<feature type="active site" description="N6-GMP-lysine intermediate" evidence="14">
    <location>
        <position position="307"/>
    </location>
</feature>
<evidence type="ECO:0000256" key="9">
    <source>
        <dbReference type="ARBA" id="ARBA00023134"/>
    </source>
</evidence>
<dbReference type="FunFam" id="2.40.50.140:FF:000111">
    <property type="entry name" value="mRNA-capping enzyme"/>
    <property type="match status" value="1"/>
</dbReference>
<evidence type="ECO:0000256" key="2">
    <source>
        <dbReference type="ARBA" id="ARBA00022664"/>
    </source>
</evidence>
<comment type="function">
    <text evidence="12">Bifunctional mRNA-capping enzyme exhibiting RNA 5'-triphosphate monophosphatase activity in the N-terminal part and mRNA guanylyltransferase activity in the C-terminal part. Catalyzes the first two steps of cap formation: by removing the gamma-phosphate from the 5'-triphosphate end of nascent mRNA to yield a diphosphate end, and by transferring the GMP moiety of GTP to the 5'-diphosphate terminus of RNA via a covalent enzyme-GMP reaction intermediate.</text>
</comment>
<keyword evidence="7" id="KW-0904">Protein phosphatase</keyword>
<organism evidence="19 20">
    <name type="scientific">Ignelater luminosus</name>
    <name type="common">Cucubano</name>
    <name type="synonym">Pyrophorus luminosus</name>
    <dbReference type="NCBI Taxonomy" id="2038154"/>
    <lineage>
        <taxon>Eukaryota</taxon>
        <taxon>Metazoa</taxon>
        <taxon>Ecdysozoa</taxon>
        <taxon>Arthropoda</taxon>
        <taxon>Hexapoda</taxon>
        <taxon>Insecta</taxon>
        <taxon>Pterygota</taxon>
        <taxon>Neoptera</taxon>
        <taxon>Endopterygota</taxon>
        <taxon>Coleoptera</taxon>
        <taxon>Polyphaga</taxon>
        <taxon>Elateriformia</taxon>
        <taxon>Elateroidea</taxon>
        <taxon>Elateridae</taxon>
        <taxon>Agrypninae</taxon>
        <taxon>Pyrophorini</taxon>
        <taxon>Ignelater</taxon>
    </lineage>
</organism>
<feature type="region of interest" description="Disordered" evidence="16">
    <location>
        <begin position="194"/>
        <end position="237"/>
    </location>
</feature>
<dbReference type="InterPro" id="IPR013846">
    <property type="entry name" value="mRNA_cap_enzyme_C"/>
</dbReference>
<gene>
    <name evidence="19" type="ORF">ILUMI_10621</name>
</gene>
<feature type="binding site" evidence="15">
    <location>
        <begin position="355"/>
        <end position="357"/>
    </location>
    <ligand>
        <name>GTP</name>
        <dbReference type="ChEBI" id="CHEBI:37565"/>
    </ligand>
</feature>
<accession>A0A8K0GBA7</accession>
<feature type="binding site" evidence="15">
    <location>
        <position position="328"/>
    </location>
    <ligand>
        <name>GTP</name>
        <dbReference type="ChEBI" id="CHEBI:37565"/>
    </ligand>
</feature>
<dbReference type="InterPro" id="IPR000340">
    <property type="entry name" value="Dual-sp_phosphatase_cat-dom"/>
</dbReference>
<dbReference type="GO" id="GO:0005525">
    <property type="term" value="F:GTP binding"/>
    <property type="evidence" value="ECO:0007669"/>
    <property type="project" value="UniProtKB-UniRule"/>
</dbReference>
<evidence type="ECO:0000313" key="19">
    <source>
        <dbReference type="EMBL" id="KAF2895557.1"/>
    </source>
</evidence>
<dbReference type="PROSITE" id="PS50056">
    <property type="entry name" value="TYR_PHOSPHATASE_2"/>
    <property type="match status" value="1"/>
</dbReference>
<dbReference type="SUPFAM" id="SSF52799">
    <property type="entry name" value="(Phosphotyrosine protein) phosphatases II"/>
    <property type="match status" value="1"/>
</dbReference>
<dbReference type="InterPro" id="IPR020422">
    <property type="entry name" value="TYR_PHOSPHATASE_DUAL_dom"/>
</dbReference>
<dbReference type="Pfam" id="PF03919">
    <property type="entry name" value="mRNA_cap_C"/>
    <property type="match status" value="1"/>
</dbReference>
<dbReference type="Gene3D" id="3.30.1490.430">
    <property type="match status" value="1"/>
</dbReference>
<comment type="subcellular location">
    <subcellularLocation>
        <location evidence="1 12">Nucleus</location>
    </subcellularLocation>
</comment>
<evidence type="ECO:0000256" key="13">
    <source>
        <dbReference type="PIRSR" id="PIRSR036958-1"/>
    </source>
</evidence>
<keyword evidence="10 12" id="KW-0539">Nucleus</keyword>
<evidence type="ECO:0000256" key="7">
    <source>
        <dbReference type="ARBA" id="ARBA00022912"/>
    </source>
</evidence>
<evidence type="ECO:0000259" key="18">
    <source>
        <dbReference type="PROSITE" id="PS50056"/>
    </source>
</evidence>
<keyword evidence="4 12" id="KW-0548">Nucleotidyltransferase</keyword>
<dbReference type="EMBL" id="VTPC01005812">
    <property type="protein sequence ID" value="KAF2895557.1"/>
    <property type="molecule type" value="Genomic_DNA"/>
</dbReference>
<feature type="compositionally biased region" description="Acidic residues" evidence="16">
    <location>
        <begin position="200"/>
        <end position="212"/>
    </location>
</feature>
<dbReference type="FunFam" id="3.90.190.10:FF:000040">
    <property type="entry name" value="mRNA-capping enzyme"/>
    <property type="match status" value="1"/>
</dbReference>
<proteinExistence type="inferred from homology"/>
<dbReference type="SUPFAM" id="SSF56091">
    <property type="entry name" value="DNA ligase/mRNA capping enzyme, catalytic domain"/>
    <property type="match status" value="1"/>
</dbReference>
<dbReference type="Gene3D" id="3.30.470.30">
    <property type="entry name" value="DNA ligase/mRNA capping enzyme"/>
    <property type="match status" value="1"/>
</dbReference>
<evidence type="ECO:0000256" key="14">
    <source>
        <dbReference type="PIRSR" id="PIRSR036958-2"/>
    </source>
</evidence>
<evidence type="ECO:0000256" key="3">
    <source>
        <dbReference type="ARBA" id="ARBA00022679"/>
    </source>
</evidence>
<name>A0A8K0GBA7_IGNLU</name>
<dbReference type="GO" id="GO:0006370">
    <property type="term" value="P:7-methylguanosine mRNA capping"/>
    <property type="evidence" value="ECO:0007669"/>
    <property type="project" value="UniProtKB-UniRule"/>
</dbReference>
<evidence type="ECO:0000256" key="6">
    <source>
        <dbReference type="ARBA" id="ARBA00022801"/>
    </source>
</evidence>
<dbReference type="Pfam" id="PF00782">
    <property type="entry name" value="DSPc"/>
    <property type="match status" value="1"/>
</dbReference>
<feature type="domain" description="Tyrosine-protein phosphatase" evidence="17">
    <location>
        <begin position="41"/>
        <end position="189"/>
    </location>
</feature>
<dbReference type="InterPro" id="IPR051029">
    <property type="entry name" value="mRNA_Capping_Enz/RNA_Phosphat"/>
</dbReference>
<comment type="similarity">
    <text evidence="12">In the C-terminal section; belongs to the eukaryotic GTase family.</text>
</comment>
<dbReference type="GO" id="GO:0005524">
    <property type="term" value="F:ATP binding"/>
    <property type="evidence" value="ECO:0007669"/>
    <property type="project" value="InterPro"/>
</dbReference>
<dbReference type="CDD" id="cd07895">
    <property type="entry name" value="Adenylation_mRNA_capping"/>
    <property type="match status" value="1"/>
</dbReference>
<comment type="similarity">
    <text evidence="12">In the N-terminal section; belongs to the non-receptor class of the protein-tyrosine phosphatase family.</text>
</comment>
<evidence type="ECO:0000256" key="4">
    <source>
        <dbReference type="ARBA" id="ARBA00022695"/>
    </source>
</evidence>
<dbReference type="EC" id="3.6.1.74" evidence="12"/>
<dbReference type="Gene3D" id="2.40.50.140">
    <property type="entry name" value="Nucleic acid-binding proteins"/>
    <property type="match status" value="1"/>
</dbReference>
<keyword evidence="9 12" id="KW-0342">GTP-binding</keyword>
<feature type="binding site" evidence="15">
    <location>
        <position position="312"/>
    </location>
    <ligand>
        <name>GTP</name>
        <dbReference type="ChEBI" id="CHEBI:37565"/>
    </ligand>
</feature>
<evidence type="ECO:0000256" key="16">
    <source>
        <dbReference type="SAM" id="MobiDB-lite"/>
    </source>
</evidence>
<dbReference type="InterPro" id="IPR000387">
    <property type="entry name" value="Tyr_Pase_dom"/>
</dbReference>
<dbReference type="GO" id="GO:0140818">
    <property type="term" value="F:mRNA 5'-triphosphate monophosphatase activity"/>
    <property type="evidence" value="ECO:0007669"/>
    <property type="project" value="UniProtKB-EC"/>
</dbReference>
<evidence type="ECO:0000256" key="10">
    <source>
        <dbReference type="ARBA" id="ARBA00023242"/>
    </source>
</evidence>
<keyword evidence="20" id="KW-1185">Reference proteome</keyword>
<dbReference type="CDD" id="cd17664">
    <property type="entry name" value="Mce1_N"/>
    <property type="match status" value="1"/>
</dbReference>
<dbReference type="Pfam" id="PF01331">
    <property type="entry name" value="mRNA_cap_enzyme"/>
    <property type="match status" value="1"/>
</dbReference>
<dbReference type="SUPFAM" id="SSF50249">
    <property type="entry name" value="Nucleic acid-binding proteins"/>
    <property type="match status" value="1"/>
</dbReference>
<evidence type="ECO:0000256" key="12">
    <source>
        <dbReference type="PIRNR" id="PIRNR036958"/>
    </source>
</evidence>
<dbReference type="FunFam" id="3.30.470.30:FF:000040">
    <property type="entry name" value="mRNA-capping enzyme"/>
    <property type="match status" value="1"/>
</dbReference>
<dbReference type="InterPro" id="IPR016130">
    <property type="entry name" value="Tyr_Pase_AS"/>
</dbReference>
<comment type="caution">
    <text evidence="19">The sequence shown here is derived from an EMBL/GenBank/DDBJ whole genome shotgun (WGS) entry which is preliminary data.</text>
</comment>
<comment type="catalytic activity">
    <reaction evidence="11">
        <text>a 5'-end diphospho-ribonucleoside in mRNA + GTP + H(+) = a 5'-end (5'-triphosphoguanosine)-ribonucleoside in mRNA + diphosphate</text>
        <dbReference type="Rhea" id="RHEA:67012"/>
        <dbReference type="Rhea" id="RHEA-COMP:17165"/>
        <dbReference type="Rhea" id="RHEA-COMP:17166"/>
        <dbReference type="ChEBI" id="CHEBI:15378"/>
        <dbReference type="ChEBI" id="CHEBI:33019"/>
        <dbReference type="ChEBI" id="CHEBI:37565"/>
        <dbReference type="ChEBI" id="CHEBI:167616"/>
        <dbReference type="ChEBI" id="CHEBI:167617"/>
        <dbReference type="EC" id="2.7.7.50"/>
    </reaction>
    <physiologicalReaction direction="left-to-right" evidence="11">
        <dbReference type="Rhea" id="RHEA:67013"/>
    </physiologicalReaction>
</comment>
<comment type="catalytic activity">
    <reaction evidence="12">
        <text>a 5'-end triphospho-ribonucleoside in mRNA + H2O = a 5'-end diphospho-ribonucleoside in mRNA + phosphate + H(+)</text>
        <dbReference type="Rhea" id="RHEA:67004"/>
        <dbReference type="Rhea" id="RHEA-COMP:17164"/>
        <dbReference type="Rhea" id="RHEA-COMP:17165"/>
        <dbReference type="ChEBI" id="CHEBI:15377"/>
        <dbReference type="ChEBI" id="CHEBI:15378"/>
        <dbReference type="ChEBI" id="CHEBI:43474"/>
        <dbReference type="ChEBI" id="CHEBI:167616"/>
        <dbReference type="ChEBI" id="CHEBI:167618"/>
        <dbReference type="EC" id="3.6.1.74"/>
    </reaction>
</comment>
<evidence type="ECO:0000256" key="1">
    <source>
        <dbReference type="ARBA" id="ARBA00004123"/>
    </source>
</evidence>
<feature type="domain" description="Tyrosine specific protein phosphatases" evidence="18">
    <location>
        <begin position="110"/>
        <end position="177"/>
    </location>
</feature>
<dbReference type="InterPro" id="IPR017074">
    <property type="entry name" value="mRNA_cap_enz_bifunc"/>
</dbReference>
<keyword evidence="5 12" id="KW-0547">Nucleotide-binding</keyword>
<dbReference type="OrthoDB" id="200924at2759"/>
<feature type="compositionally biased region" description="Low complexity" evidence="16">
    <location>
        <begin position="220"/>
        <end position="229"/>
    </location>
</feature>
<dbReference type="GO" id="GO:0004651">
    <property type="term" value="F:polynucleotide 5'-phosphatase activity"/>
    <property type="evidence" value="ECO:0007669"/>
    <property type="project" value="UniProtKB-UniRule"/>
</dbReference>
<dbReference type="PROSITE" id="PS50054">
    <property type="entry name" value="TYR_PHOSPHATASE_DUAL"/>
    <property type="match status" value="1"/>
</dbReference>
<dbReference type="InterPro" id="IPR012340">
    <property type="entry name" value="NA-bd_OB-fold"/>
</dbReference>
<dbReference type="PROSITE" id="PS00383">
    <property type="entry name" value="TYR_PHOSPHATASE_1"/>
    <property type="match status" value="1"/>
</dbReference>
<keyword evidence="8 12" id="KW-0506">mRNA capping</keyword>
<keyword evidence="3 12" id="KW-0808">Transferase</keyword>
<dbReference type="GO" id="GO:0004721">
    <property type="term" value="F:phosphoprotein phosphatase activity"/>
    <property type="evidence" value="ECO:0007669"/>
    <property type="project" value="UniProtKB-UniRule"/>
</dbReference>
<keyword evidence="6 12" id="KW-0378">Hydrolase</keyword>
<dbReference type="GO" id="GO:0004484">
    <property type="term" value="F:mRNA guanylyltransferase activity"/>
    <property type="evidence" value="ECO:0007669"/>
    <property type="project" value="UniProtKB-UniRule"/>
</dbReference>
<dbReference type="PANTHER" id="PTHR10367">
    <property type="entry name" value="MRNA-CAPPING ENZYME"/>
    <property type="match status" value="1"/>
</dbReference>
<reference evidence="19" key="1">
    <citation type="submission" date="2019-08" db="EMBL/GenBank/DDBJ databases">
        <title>The genome of the North American firefly Photinus pyralis.</title>
        <authorList>
            <consortium name="Photinus pyralis genome working group"/>
            <person name="Fallon T.R."/>
            <person name="Sander Lower S.E."/>
            <person name="Weng J.-K."/>
        </authorList>
    </citation>
    <scope>NUCLEOTIDE SEQUENCE</scope>
    <source>
        <strain evidence="19">TRF0915ILg1</strain>
        <tissue evidence="19">Whole body</tissue>
    </source>
</reference>
<sequence length="599" mass="69604">MSKRARDPGAVPNRWLRCPRKSADVIIGKFIAFKTPLSRAFDDKVPPECRFPPSMLFDLCRAKKIRIGLWIDLTNTNRFYNKDEVEKADCKYLKLQCRGHGETPSMEQTNGFISLVHNFIAKHPLECIAVHCTHGFNRTGFLIVSYLVEKMDCSIEIAMDMFAKARPPGIYKSDYIEELYRRYDDVNEAPPAPTLPDWCYEGDDSQNEEDSGYSEPYDCSPSSSQNEEQQPSRKRSKNSFIKKNPIFMEGVPGVTYFNEQPKAFQLQRKVQAMCEWKSKGFPGSQPVSMDLTNINLLHTKPYRVSWKADGNRYMMLIDKEDEIYFFDRDHCIFRVEGLRFPHRKEHRHLRDTLIDGEMVIDKVNGENIPRYLAYDIIKFEGQDVGKMPFYPIRLHCIENEIIKPRIAAMENGYINKVLEPFSVRKKDFWHITQAASLLGEKFAKALSHEPDGLIFQPAKEPYTAGRCDDVLKWKPLEMNSVDFRLKIVKEEGVGIVSKKIGHLYVGRLDAPFAVMKYTKDIKDLDNKIIECKFENNQWKFMRQRTDKSYPNSYDTAKAVCESIQNPVTKEKLLDFIAKYRFDDDNEVMPPPPPSRKPRR</sequence>
<dbReference type="EC" id="2.7.7.50" evidence="12"/>
<dbReference type="PANTHER" id="PTHR10367:SF17">
    <property type="entry name" value="MRNA-CAPPING ENZYME"/>
    <property type="match status" value="1"/>
</dbReference>
<protein>
    <recommendedName>
        <fullName evidence="12">mRNA-capping enzyme</fullName>
    </recommendedName>
    <domain>
        <recommendedName>
            <fullName evidence="12">mRNA 5'-triphosphate monophosphatase</fullName>
            <ecNumber evidence="12">3.6.1.74</ecNumber>
        </recommendedName>
        <alternativeName>
            <fullName evidence="12">mRNA 5'-phosphatase</fullName>
        </alternativeName>
    </domain>
    <domain>
        <recommendedName>
            <fullName evidence="12">mRNA guanylyltransferase</fullName>
            <ecNumber evidence="12">2.7.7.50</ecNumber>
        </recommendedName>
        <alternativeName>
            <fullName evidence="12">GTP--RNA guanylyltransferase</fullName>
            <shortName evidence="12">GTase</shortName>
        </alternativeName>
    </domain>
</protein>
<dbReference type="InterPro" id="IPR001339">
    <property type="entry name" value="mRNA_cap_enzyme_adenylation"/>
</dbReference>
<dbReference type="Proteomes" id="UP000801492">
    <property type="component" value="Unassembled WGS sequence"/>
</dbReference>
<dbReference type="InterPro" id="IPR029021">
    <property type="entry name" value="Prot-tyrosine_phosphatase-like"/>
</dbReference>
<dbReference type="AlphaFoldDB" id="A0A8K0GBA7"/>
<evidence type="ECO:0000256" key="15">
    <source>
        <dbReference type="PIRSR" id="PIRSR036958-3"/>
    </source>
</evidence>
<feature type="binding site" evidence="15">
    <location>
        <begin position="542"/>
        <end position="547"/>
    </location>
    <ligand>
        <name>GTP</name>
        <dbReference type="ChEBI" id="CHEBI:37565"/>
    </ligand>
</feature>
<evidence type="ECO:0000259" key="17">
    <source>
        <dbReference type="PROSITE" id="PS50054"/>
    </source>
</evidence>
<evidence type="ECO:0000313" key="20">
    <source>
        <dbReference type="Proteomes" id="UP000801492"/>
    </source>
</evidence>
<dbReference type="PIRSF" id="PIRSF036958">
    <property type="entry name" value="mRNA_capping_HCE"/>
    <property type="match status" value="1"/>
</dbReference>
<feature type="binding site" evidence="15">
    <location>
        <begin position="472"/>
        <end position="474"/>
    </location>
    <ligand>
        <name>GTP</name>
        <dbReference type="ChEBI" id="CHEBI:37565"/>
    </ligand>
</feature>
<dbReference type="Gene3D" id="3.90.190.10">
    <property type="entry name" value="Protein tyrosine phosphatase superfamily"/>
    <property type="match status" value="1"/>
</dbReference>
<dbReference type="GO" id="GO:0005634">
    <property type="term" value="C:nucleus"/>
    <property type="evidence" value="ECO:0007669"/>
    <property type="project" value="UniProtKB-SubCell"/>
</dbReference>
<evidence type="ECO:0000256" key="11">
    <source>
        <dbReference type="ARBA" id="ARBA00044624"/>
    </source>
</evidence>